<protein>
    <submittedName>
        <fullName evidence="1">Uncharacterized protein</fullName>
    </submittedName>
</protein>
<dbReference type="Proteomes" id="UP001367508">
    <property type="component" value="Unassembled WGS sequence"/>
</dbReference>
<gene>
    <name evidence="1" type="ORF">VNO77_02933</name>
</gene>
<evidence type="ECO:0000313" key="1">
    <source>
        <dbReference type="EMBL" id="KAK7360915.1"/>
    </source>
</evidence>
<accession>A0AAN9MTV6</accession>
<proteinExistence type="predicted"/>
<dbReference type="AlphaFoldDB" id="A0AAN9MTV6"/>
<organism evidence="1 2">
    <name type="scientific">Canavalia gladiata</name>
    <name type="common">Sword bean</name>
    <name type="synonym">Dolichos gladiatus</name>
    <dbReference type="NCBI Taxonomy" id="3824"/>
    <lineage>
        <taxon>Eukaryota</taxon>
        <taxon>Viridiplantae</taxon>
        <taxon>Streptophyta</taxon>
        <taxon>Embryophyta</taxon>
        <taxon>Tracheophyta</taxon>
        <taxon>Spermatophyta</taxon>
        <taxon>Magnoliopsida</taxon>
        <taxon>eudicotyledons</taxon>
        <taxon>Gunneridae</taxon>
        <taxon>Pentapetalae</taxon>
        <taxon>rosids</taxon>
        <taxon>fabids</taxon>
        <taxon>Fabales</taxon>
        <taxon>Fabaceae</taxon>
        <taxon>Papilionoideae</taxon>
        <taxon>50 kb inversion clade</taxon>
        <taxon>NPAAA clade</taxon>
        <taxon>indigoferoid/millettioid clade</taxon>
        <taxon>Phaseoleae</taxon>
        <taxon>Canavalia</taxon>
    </lineage>
</organism>
<keyword evidence="2" id="KW-1185">Reference proteome</keyword>
<dbReference type="EMBL" id="JAYMYQ010000001">
    <property type="protein sequence ID" value="KAK7360915.1"/>
    <property type="molecule type" value="Genomic_DNA"/>
</dbReference>
<comment type="caution">
    <text evidence="1">The sequence shown here is derived from an EMBL/GenBank/DDBJ whole genome shotgun (WGS) entry which is preliminary data.</text>
</comment>
<reference evidence="1 2" key="1">
    <citation type="submission" date="2024-01" db="EMBL/GenBank/DDBJ databases">
        <title>The genomes of 5 underutilized Papilionoideae crops provide insights into root nodulation and disease resistanc.</title>
        <authorList>
            <person name="Jiang F."/>
        </authorList>
    </citation>
    <scope>NUCLEOTIDE SEQUENCE [LARGE SCALE GENOMIC DNA]</scope>
    <source>
        <strain evidence="1">LVBAO_FW01</strain>
        <tissue evidence="1">Leaves</tissue>
    </source>
</reference>
<name>A0AAN9MTV6_CANGL</name>
<evidence type="ECO:0000313" key="2">
    <source>
        <dbReference type="Proteomes" id="UP001367508"/>
    </source>
</evidence>
<sequence>MSCTIDPGATLVGMVALESSSISARMKRICLRLMIIKRGKRSIFETGIRVAKLLRVPHHYTKAPLGFILYFSLQELYRTSSPAGWQAVGGHRKSLDSVVVNEKLKLSSSRAPETAKVQQVFAPSEFDIKDP</sequence>